<evidence type="ECO:0000256" key="5">
    <source>
        <dbReference type="ARBA" id="ARBA00023002"/>
    </source>
</evidence>
<evidence type="ECO:0000256" key="1">
    <source>
        <dbReference type="ARBA" id="ARBA00005059"/>
    </source>
</evidence>
<dbReference type="Pfam" id="PF01488">
    <property type="entry name" value="Shikimate_DH"/>
    <property type="match status" value="1"/>
</dbReference>
<comment type="catalytic activity">
    <reaction evidence="7">
        <text>(S)-4-amino-5-oxopentanoate + tRNA(Glu) + NADP(+) = L-glutamyl-tRNA(Glu) + NADPH + H(+)</text>
        <dbReference type="Rhea" id="RHEA:12344"/>
        <dbReference type="Rhea" id="RHEA-COMP:9663"/>
        <dbReference type="Rhea" id="RHEA-COMP:9680"/>
        <dbReference type="ChEBI" id="CHEBI:15378"/>
        <dbReference type="ChEBI" id="CHEBI:57501"/>
        <dbReference type="ChEBI" id="CHEBI:57783"/>
        <dbReference type="ChEBI" id="CHEBI:58349"/>
        <dbReference type="ChEBI" id="CHEBI:78442"/>
        <dbReference type="ChEBI" id="CHEBI:78520"/>
        <dbReference type="EC" id="1.2.1.70"/>
    </reaction>
</comment>
<dbReference type="GO" id="GO:0050661">
    <property type="term" value="F:NADP binding"/>
    <property type="evidence" value="ECO:0007669"/>
    <property type="project" value="InterPro"/>
</dbReference>
<evidence type="ECO:0000256" key="2">
    <source>
        <dbReference type="ARBA" id="ARBA00005916"/>
    </source>
</evidence>
<keyword evidence="5 10" id="KW-0560">Oxidoreductase</keyword>
<accession>A0AB39UWC5</accession>
<evidence type="ECO:0000259" key="9">
    <source>
        <dbReference type="Pfam" id="PF01488"/>
    </source>
</evidence>
<dbReference type="PANTHER" id="PTHR43013">
    <property type="entry name" value="GLUTAMYL-TRNA REDUCTASE"/>
    <property type="match status" value="1"/>
</dbReference>
<keyword evidence="4" id="KW-0521">NADP</keyword>
<organism evidence="10">
    <name type="scientific">Thermohahella caldifontis</name>
    <dbReference type="NCBI Taxonomy" id="3142973"/>
    <lineage>
        <taxon>Bacteria</taxon>
        <taxon>Pseudomonadati</taxon>
        <taxon>Pseudomonadota</taxon>
        <taxon>Gammaproteobacteria</taxon>
        <taxon>Oceanospirillales</taxon>
        <taxon>Hahellaceae</taxon>
        <taxon>Thermohahella</taxon>
    </lineage>
</organism>
<dbReference type="FunFam" id="3.40.50.720:FF:000031">
    <property type="entry name" value="Glutamyl-tRNA reductase"/>
    <property type="match status" value="1"/>
</dbReference>
<dbReference type="InterPro" id="IPR000343">
    <property type="entry name" value="4pyrrol_synth_GluRdtase"/>
</dbReference>
<reference evidence="10" key="1">
    <citation type="submission" date="2024-05" db="EMBL/GenBank/DDBJ databases">
        <title>Genome sequencing of novel strain.</title>
        <authorList>
            <person name="Ganbat D."/>
            <person name="Ganbat S."/>
            <person name="Lee S.-J."/>
        </authorList>
    </citation>
    <scope>NUCLEOTIDE SEQUENCE</scope>
    <source>
        <strain evidence="10">SMD15-11</strain>
    </source>
</reference>
<dbReference type="GO" id="GO:0008883">
    <property type="term" value="F:glutamyl-tRNA reductase activity"/>
    <property type="evidence" value="ECO:0007669"/>
    <property type="project" value="UniProtKB-EC"/>
</dbReference>
<dbReference type="Gene3D" id="3.40.50.720">
    <property type="entry name" value="NAD(P)-binding Rossmann-like Domain"/>
    <property type="match status" value="1"/>
</dbReference>
<name>A0AB39UWC5_9GAMM</name>
<dbReference type="EC" id="1.2.1.70" evidence="3"/>
<evidence type="ECO:0000256" key="4">
    <source>
        <dbReference type="ARBA" id="ARBA00022857"/>
    </source>
</evidence>
<dbReference type="SUPFAM" id="SSF51735">
    <property type="entry name" value="NAD(P)-binding Rossmann-fold domains"/>
    <property type="match status" value="1"/>
</dbReference>
<sequence>MAKRVRTETAIGANPVSVAYAAVSMAGHIFSDFGSLTALLIGAGETIELVARHLQRAGVRRMIIANRTLVKAQALATEFQGEAIALPDIPEHLHRADLIVASTASPLPILGKGAMEQAVRKRRHKPVFIADIAVPRDVEAEVGELPDVYLYTVDDLQQVIQDNMRSRKEAAREAMCLIEQGADAFMSDLRVRASADVLKAFRHQAMQIQAAEIDRALRRLAQGNDPADVVRALANSLTNKLLHAPTVAVRKAAAEGRGEVARWLAVLHGLPLESESRSQDTDETIHTDQTGTA</sequence>
<dbReference type="GO" id="GO:0019353">
    <property type="term" value="P:protoporphyrinogen IX biosynthetic process from glutamate"/>
    <property type="evidence" value="ECO:0007669"/>
    <property type="project" value="TreeGrafter"/>
</dbReference>
<evidence type="ECO:0000256" key="6">
    <source>
        <dbReference type="ARBA" id="ARBA00023244"/>
    </source>
</evidence>
<dbReference type="InterPro" id="IPR036291">
    <property type="entry name" value="NAD(P)-bd_dom_sf"/>
</dbReference>
<protein>
    <recommendedName>
        <fullName evidence="3">glutamyl-tRNA reductase</fullName>
        <ecNumber evidence="3">1.2.1.70</ecNumber>
    </recommendedName>
</protein>
<evidence type="ECO:0000259" key="8">
    <source>
        <dbReference type="Pfam" id="PF00745"/>
    </source>
</evidence>
<proteinExistence type="inferred from homology"/>
<comment type="pathway">
    <text evidence="1">Porphyrin-containing compound metabolism; protoporphyrin-IX biosynthesis; 5-aminolevulinate from L-glutamyl-tRNA(Glu): step 1/2.</text>
</comment>
<dbReference type="SUPFAM" id="SSF69075">
    <property type="entry name" value="Glutamyl tRNA-reductase dimerization domain"/>
    <property type="match status" value="1"/>
</dbReference>
<evidence type="ECO:0000313" key="10">
    <source>
        <dbReference type="EMBL" id="XDT72490.1"/>
    </source>
</evidence>
<dbReference type="KEGG" id="tcd:AAIA72_00445"/>
<evidence type="ECO:0000256" key="7">
    <source>
        <dbReference type="ARBA" id="ARBA00047464"/>
    </source>
</evidence>
<evidence type="ECO:0000256" key="3">
    <source>
        <dbReference type="ARBA" id="ARBA00012970"/>
    </source>
</evidence>
<dbReference type="InterPro" id="IPR015896">
    <property type="entry name" value="4pyrrol_synth_GluRdtase_dimer"/>
</dbReference>
<dbReference type="AlphaFoldDB" id="A0AB39UWC5"/>
<comment type="similarity">
    <text evidence="2">Belongs to the glutamyl-tRNA reductase family.</text>
</comment>
<dbReference type="PANTHER" id="PTHR43013:SF1">
    <property type="entry name" value="GLUTAMYL-TRNA REDUCTASE"/>
    <property type="match status" value="1"/>
</dbReference>
<dbReference type="EMBL" id="CP154858">
    <property type="protein sequence ID" value="XDT72490.1"/>
    <property type="molecule type" value="Genomic_DNA"/>
</dbReference>
<dbReference type="Pfam" id="PF00745">
    <property type="entry name" value="GlutR_dimer"/>
    <property type="match status" value="1"/>
</dbReference>
<keyword evidence="6" id="KW-0627">Porphyrin biosynthesis</keyword>
<dbReference type="InterPro" id="IPR006151">
    <property type="entry name" value="Shikm_DH/Glu-tRNA_Rdtase"/>
</dbReference>
<feature type="domain" description="Quinate/shikimate 5-dehydrogenase/glutamyl-tRNA reductase" evidence="9">
    <location>
        <begin position="25"/>
        <end position="159"/>
    </location>
</feature>
<dbReference type="InterPro" id="IPR036453">
    <property type="entry name" value="GluRdtase_dimer_dom_sf"/>
</dbReference>
<gene>
    <name evidence="10" type="primary">hemA</name>
    <name evidence="10" type="ORF">AAIA72_00445</name>
</gene>
<feature type="domain" description="Tetrapyrrole biosynthesis glutamyl-tRNA reductase dimerisation" evidence="8">
    <location>
        <begin position="174"/>
        <end position="267"/>
    </location>
</feature>
<dbReference type="NCBIfam" id="TIGR01035">
    <property type="entry name" value="hemA"/>
    <property type="match status" value="1"/>
</dbReference>
<dbReference type="RefSeq" id="WP_369601496.1">
    <property type="nucleotide sequence ID" value="NZ_CP154858.1"/>
</dbReference>